<dbReference type="EMBL" id="JABFUC010000007">
    <property type="protein sequence ID" value="MCG6658125.1"/>
    <property type="molecule type" value="Genomic_DNA"/>
</dbReference>
<dbReference type="Gene3D" id="1.10.10.10">
    <property type="entry name" value="Winged helix-like DNA-binding domain superfamily/Winged helix DNA-binding domain"/>
    <property type="match status" value="1"/>
</dbReference>
<proteinExistence type="predicted"/>
<comment type="caution">
    <text evidence="2">The sequence shown here is derived from an EMBL/GenBank/DDBJ whole genome shotgun (WGS) entry which is preliminary data.</text>
</comment>
<evidence type="ECO:0000313" key="2">
    <source>
        <dbReference type="EMBL" id="MCG6658125.1"/>
    </source>
</evidence>
<keyword evidence="3" id="KW-1185">Reference proteome</keyword>
<sequence>MERQAPKNKHRSGIMADEPLSIRGDEHKEVSSKEVRIARLAAVCPRLISFSRLHLSDNLARVFSLRELMGLSTQDVSREVGIRENHCAVLLHRARLKLRACIESRWLPEALPC</sequence>
<dbReference type="SUPFAM" id="SSF88659">
    <property type="entry name" value="Sigma3 and sigma4 domains of RNA polymerase sigma factors"/>
    <property type="match status" value="1"/>
</dbReference>
<protein>
    <recommendedName>
        <fullName evidence="1">RNA polymerase sigma factor 70 region 4 type 2 domain-containing protein</fullName>
    </recommendedName>
</protein>
<dbReference type="InterPro" id="IPR013324">
    <property type="entry name" value="RNA_pol_sigma_r3/r4-like"/>
</dbReference>
<organism evidence="2 3">
    <name type="scientific">Billgrantia campisalis</name>
    <dbReference type="NCBI Taxonomy" id="74661"/>
    <lineage>
        <taxon>Bacteria</taxon>
        <taxon>Pseudomonadati</taxon>
        <taxon>Pseudomonadota</taxon>
        <taxon>Gammaproteobacteria</taxon>
        <taxon>Oceanospirillales</taxon>
        <taxon>Halomonadaceae</taxon>
        <taxon>Billgrantia</taxon>
    </lineage>
</organism>
<reference evidence="2 3" key="1">
    <citation type="submission" date="2020-05" db="EMBL/GenBank/DDBJ databases">
        <title>Comparative genomic analysis of denitrifying bacteria from Halomonas genus.</title>
        <authorList>
            <person name="Wang L."/>
            <person name="Shao Z."/>
        </authorList>
    </citation>
    <scope>NUCLEOTIDE SEQUENCE [LARGE SCALE GENOMIC DNA]</scope>
    <source>
        <strain evidence="2 3">A4</strain>
    </source>
</reference>
<gene>
    <name evidence="2" type="ORF">HOP52_10195</name>
</gene>
<evidence type="ECO:0000313" key="3">
    <source>
        <dbReference type="Proteomes" id="UP000814385"/>
    </source>
</evidence>
<name>A0ABS9PAF7_9GAMM</name>
<dbReference type="Proteomes" id="UP000814385">
    <property type="component" value="Unassembled WGS sequence"/>
</dbReference>
<dbReference type="Pfam" id="PF08281">
    <property type="entry name" value="Sigma70_r4_2"/>
    <property type="match status" value="1"/>
</dbReference>
<feature type="domain" description="RNA polymerase sigma factor 70 region 4 type 2" evidence="1">
    <location>
        <begin position="54"/>
        <end position="98"/>
    </location>
</feature>
<evidence type="ECO:0000259" key="1">
    <source>
        <dbReference type="Pfam" id="PF08281"/>
    </source>
</evidence>
<dbReference type="InterPro" id="IPR013249">
    <property type="entry name" value="RNA_pol_sigma70_r4_t2"/>
</dbReference>
<dbReference type="InterPro" id="IPR036388">
    <property type="entry name" value="WH-like_DNA-bd_sf"/>
</dbReference>
<accession>A0ABS9PAF7</accession>